<dbReference type="Proteomes" id="UP000335636">
    <property type="component" value="Unassembled WGS sequence"/>
</dbReference>
<dbReference type="GO" id="GO:0005576">
    <property type="term" value="C:extracellular region"/>
    <property type="evidence" value="ECO:0007669"/>
    <property type="project" value="UniProtKB-SubCell"/>
</dbReference>
<evidence type="ECO:0000256" key="2">
    <source>
        <dbReference type="ARBA" id="ARBA00004613"/>
    </source>
</evidence>
<dbReference type="EMBL" id="CABDUW010000835">
    <property type="protein sequence ID" value="VTJ75909.1"/>
    <property type="molecule type" value="Genomic_DNA"/>
</dbReference>
<dbReference type="FunFam" id="2.60.40.10:FF:000620">
    <property type="entry name" value="Immunoglobulin lambda locus"/>
    <property type="match status" value="1"/>
</dbReference>
<dbReference type="InterPro" id="IPR007110">
    <property type="entry name" value="Ig-like_dom"/>
</dbReference>
<dbReference type="InterPro" id="IPR036179">
    <property type="entry name" value="Ig-like_dom_sf"/>
</dbReference>
<dbReference type="InterPro" id="IPR013106">
    <property type="entry name" value="Ig_V-set"/>
</dbReference>
<dbReference type="Gene3D" id="2.60.40.10">
    <property type="entry name" value="Immunoglobulins"/>
    <property type="match status" value="1"/>
</dbReference>
<accession>A0A5E4C468</accession>
<comment type="caution">
    <text evidence="11">The sequence shown here is derived from an EMBL/GenBank/DDBJ whole genome shotgun (WGS) entry which is preliminary data.</text>
</comment>
<dbReference type="AlphaFoldDB" id="A0A5E4C468"/>
<comment type="subcellular location">
    <subcellularLocation>
        <location evidence="1">Cell membrane</location>
    </subcellularLocation>
    <subcellularLocation>
        <location evidence="2">Secreted</location>
    </subcellularLocation>
</comment>
<evidence type="ECO:0000256" key="9">
    <source>
        <dbReference type="SAM" id="SignalP"/>
    </source>
</evidence>
<evidence type="ECO:0000256" key="7">
    <source>
        <dbReference type="ARBA" id="ARBA00023136"/>
    </source>
</evidence>
<dbReference type="PROSITE" id="PS50835">
    <property type="entry name" value="IG_LIKE"/>
    <property type="match status" value="1"/>
</dbReference>
<dbReference type="InterPro" id="IPR050150">
    <property type="entry name" value="IgV_Light_Chain"/>
</dbReference>
<keyword evidence="12" id="KW-1185">Reference proteome</keyword>
<evidence type="ECO:0000256" key="4">
    <source>
        <dbReference type="ARBA" id="ARBA00022525"/>
    </source>
</evidence>
<protein>
    <recommendedName>
        <fullName evidence="10">Ig-like domain-containing protein</fullName>
    </recommendedName>
</protein>
<evidence type="ECO:0000256" key="5">
    <source>
        <dbReference type="ARBA" id="ARBA00022729"/>
    </source>
</evidence>
<dbReference type="InterPro" id="IPR003599">
    <property type="entry name" value="Ig_sub"/>
</dbReference>
<evidence type="ECO:0000256" key="8">
    <source>
        <dbReference type="ARBA" id="ARBA00023319"/>
    </source>
</evidence>
<evidence type="ECO:0000313" key="11">
    <source>
        <dbReference type="EMBL" id="VTJ75909.1"/>
    </source>
</evidence>
<dbReference type="SMART" id="SM00409">
    <property type="entry name" value="IG"/>
    <property type="match status" value="1"/>
</dbReference>
<dbReference type="SUPFAM" id="SSF48726">
    <property type="entry name" value="Immunoglobulin"/>
    <property type="match status" value="1"/>
</dbReference>
<evidence type="ECO:0000256" key="3">
    <source>
        <dbReference type="ARBA" id="ARBA00022475"/>
    </source>
</evidence>
<dbReference type="GO" id="GO:0002376">
    <property type="term" value="P:immune system process"/>
    <property type="evidence" value="ECO:0007669"/>
    <property type="project" value="UniProtKB-KW"/>
</dbReference>
<proteinExistence type="predicted"/>
<dbReference type="InterPro" id="IPR013783">
    <property type="entry name" value="Ig-like_fold"/>
</dbReference>
<gene>
    <name evidence="11" type="ORF">MONAX_5E039667</name>
</gene>
<dbReference type="PANTHER" id="PTHR23267">
    <property type="entry name" value="IMMUNOGLOBULIN LIGHT CHAIN"/>
    <property type="match status" value="1"/>
</dbReference>
<keyword evidence="3" id="KW-1003">Cell membrane</keyword>
<feature type="domain" description="Ig-like" evidence="10">
    <location>
        <begin position="17"/>
        <end position="123"/>
    </location>
</feature>
<dbReference type="SMART" id="SM00406">
    <property type="entry name" value="IGv"/>
    <property type="match status" value="1"/>
</dbReference>
<evidence type="ECO:0000259" key="10">
    <source>
        <dbReference type="PROSITE" id="PS50835"/>
    </source>
</evidence>
<keyword evidence="6" id="KW-0391">Immunity</keyword>
<keyword evidence="7" id="KW-0472">Membrane</keyword>
<keyword evidence="4" id="KW-0964">Secreted</keyword>
<organism evidence="11 12">
    <name type="scientific">Marmota monax</name>
    <name type="common">Woodchuck</name>
    <dbReference type="NCBI Taxonomy" id="9995"/>
    <lineage>
        <taxon>Eukaryota</taxon>
        <taxon>Metazoa</taxon>
        <taxon>Chordata</taxon>
        <taxon>Craniata</taxon>
        <taxon>Vertebrata</taxon>
        <taxon>Euteleostomi</taxon>
        <taxon>Mammalia</taxon>
        <taxon>Eutheria</taxon>
        <taxon>Euarchontoglires</taxon>
        <taxon>Glires</taxon>
        <taxon>Rodentia</taxon>
        <taxon>Sciuromorpha</taxon>
        <taxon>Sciuridae</taxon>
        <taxon>Xerinae</taxon>
        <taxon>Marmotini</taxon>
        <taxon>Marmota</taxon>
    </lineage>
</organism>
<feature type="chain" id="PRO_5023102708" description="Ig-like domain-containing protein" evidence="9">
    <location>
        <begin position="21"/>
        <end position="142"/>
    </location>
</feature>
<evidence type="ECO:0000256" key="1">
    <source>
        <dbReference type="ARBA" id="ARBA00004236"/>
    </source>
</evidence>
<evidence type="ECO:0000313" key="12">
    <source>
        <dbReference type="Proteomes" id="UP000335636"/>
    </source>
</evidence>
<name>A0A5E4C468_MARMO</name>
<keyword evidence="5 9" id="KW-0732">Signal</keyword>
<keyword evidence="8" id="KW-0393">Immunoglobulin domain</keyword>
<sequence>MTWTALILSLLAHYTAPVASYVLTQPSSVLVTPGQTARITCGGNNIGSKNVYWYQQKPEQSPLLIIYRDSNRPSGIPDRFSGSNSGNTATLTIGGAQAGDEADYYCQVWDGNAPHSDTHRQGSETKTFHQPGTKVLFLPWLP</sequence>
<dbReference type="GO" id="GO:0005886">
    <property type="term" value="C:plasma membrane"/>
    <property type="evidence" value="ECO:0007669"/>
    <property type="project" value="UniProtKB-SubCell"/>
</dbReference>
<feature type="signal peptide" evidence="9">
    <location>
        <begin position="1"/>
        <end position="20"/>
    </location>
</feature>
<reference evidence="11" key="1">
    <citation type="submission" date="2019-04" db="EMBL/GenBank/DDBJ databases">
        <authorList>
            <person name="Alioto T."/>
            <person name="Alioto T."/>
        </authorList>
    </citation>
    <scope>NUCLEOTIDE SEQUENCE [LARGE SCALE GENOMIC DNA]</scope>
</reference>
<dbReference type="Pfam" id="PF07686">
    <property type="entry name" value="V-set"/>
    <property type="match status" value="1"/>
</dbReference>
<evidence type="ECO:0000256" key="6">
    <source>
        <dbReference type="ARBA" id="ARBA00022859"/>
    </source>
</evidence>